<dbReference type="AlphaFoldDB" id="A0A5B8NMJ5"/>
<dbReference type="EMBL" id="CP042326">
    <property type="protein sequence ID" value="QDZ40533.1"/>
    <property type="molecule type" value="Genomic_DNA"/>
</dbReference>
<dbReference type="InterPro" id="IPR002123">
    <property type="entry name" value="Plipid/glycerol_acylTrfase"/>
</dbReference>
<dbReference type="KEGG" id="enn:FRE64_11560"/>
<keyword evidence="1 4" id="KW-0808">Transferase</keyword>
<reference evidence="4" key="1">
    <citation type="submission" date="2019-08" db="EMBL/GenBank/DDBJ databases">
        <title>Carotenoids and Carotenoid Binding Proteins in the Halophilic Cyanobacterium Euhalothece sp. ZM00.</title>
        <authorList>
            <person name="Cho S.M."/>
            <person name="Song J.Y."/>
            <person name="Park Y.-I."/>
        </authorList>
    </citation>
    <scope>NUCLEOTIDE SEQUENCE [LARGE SCALE GENOMIC DNA]</scope>
    <source>
        <strain evidence="4">Z-M001</strain>
    </source>
</reference>
<evidence type="ECO:0000256" key="2">
    <source>
        <dbReference type="ARBA" id="ARBA00023315"/>
    </source>
</evidence>
<keyword evidence="2 4" id="KW-0012">Acyltransferase</keyword>
<dbReference type="CDD" id="cd07989">
    <property type="entry name" value="LPLAT_AGPAT-like"/>
    <property type="match status" value="1"/>
</dbReference>
<name>A0A5B8NMJ5_9CHRO</name>
<evidence type="ECO:0000259" key="3">
    <source>
        <dbReference type="SMART" id="SM00563"/>
    </source>
</evidence>
<protein>
    <submittedName>
        <fullName evidence="4">1-acyl-sn-glycerol-3-phosphate acyltransferase</fullName>
    </submittedName>
</protein>
<dbReference type="GO" id="GO:0003841">
    <property type="term" value="F:1-acylglycerol-3-phosphate O-acyltransferase activity"/>
    <property type="evidence" value="ECO:0007669"/>
    <property type="project" value="TreeGrafter"/>
</dbReference>
<sequence length="234" mass="26634">MSNAKVSPWLSCLLYPLGCYWLIPSYFSKLDIIGRENIPRTAPLILAPTHRSRWDALIVPYTAGRWKTGRDLKYMVSENETWGLQGWFIRRMGGFPVNPIHPSLSTIRQSVEILSQGEVLVIFPEGNIFRHQPVQPLKPGLARIALQAESQRKVAETVKIVPMSIHYSQAYPQWGTQVKVKVGSPLDVSEYKQGSSRKKADLLTNDLEEALRELYDHDQELVNQCSNHSLQESH</sequence>
<feature type="domain" description="Phospholipid/glycerol acyltransferase" evidence="3">
    <location>
        <begin position="44"/>
        <end position="168"/>
    </location>
</feature>
<evidence type="ECO:0000256" key="1">
    <source>
        <dbReference type="ARBA" id="ARBA00022679"/>
    </source>
</evidence>
<dbReference type="PANTHER" id="PTHR10434">
    <property type="entry name" value="1-ACYL-SN-GLYCEROL-3-PHOSPHATE ACYLTRANSFERASE"/>
    <property type="match status" value="1"/>
</dbReference>
<dbReference type="SMART" id="SM00563">
    <property type="entry name" value="PlsC"/>
    <property type="match status" value="1"/>
</dbReference>
<dbReference type="GO" id="GO:0006654">
    <property type="term" value="P:phosphatidic acid biosynthetic process"/>
    <property type="evidence" value="ECO:0007669"/>
    <property type="project" value="TreeGrafter"/>
</dbReference>
<proteinExistence type="predicted"/>
<keyword evidence="5" id="KW-1185">Reference proteome</keyword>
<gene>
    <name evidence="4" type="ORF">FRE64_11560</name>
</gene>
<dbReference type="RefSeq" id="WP_146296373.1">
    <property type="nucleotide sequence ID" value="NZ_CP042326.1"/>
</dbReference>
<dbReference type="PANTHER" id="PTHR10434:SF11">
    <property type="entry name" value="1-ACYL-SN-GLYCEROL-3-PHOSPHATE ACYLTRANSFERASE"/>
    <property type="match status" value="1"/>
</dbReference>
<dbReference type="Proteomes" id="UP000318453">
    <property type="component" value="Chromosome"/>
</dbReference>
<dbReference type="OrthoDB" id="9803035at2"/>
<organism evidence="4 5">
    <name type="scientific">Euhalothece natronophila Z-M001</name>
    <dbReference type="NCBI Taxonomy" id="522448"/>
    <lineage>
        <taxon>Bacteria</taxon>
        <taxon>Bacillati</taxon>
        <taxon>Cyanobacteriota</taxon>
        <taxon>Cyanophyceae</taxon>
        <taxon>Oscillatoriophycideae</taxon>
        <taxon>Chroococcales</taxon>
        <taxon>Halothecacae</taxon>
        <taxon>Halothece cluster</taxon>
        <taxon>Euhalothece</taxon>
    </lineage>
</organism>
<evidence type="ECO:0000313" key="5">
    <source>
        <dbReference type="Proteomes" id="UP000318453"/>
    </source>
</evidence>
<dbReference type="SUPFAM" id="SSF69593">
    <property type="entry name" value="Glycerol-3-phosphate (1)-acyltransferase"/>
    <property type="match status" value="1"/>
</dbReference>
<dbReference type="Pfam" id="PF01553">
    <property type="entry name" value="Acyltransferase"/>
    <property type="match status" value="1"/>
</dbReference>
<evidence type="ECO:0000313" key="4">
    <source>
        <dbReference type="EMBL" id="QDZ40533.1"/>
    </source>
</evidence>
<accession>A0A5B8NMJ5</accession>